<dbReference type="RefSeq" id="WP_120382496.1">
    <property type="nucleotide sequence ID" value="NZ_RAXT01000001.1"/>
</dbReference>
<comment type="caution">
    <text evidence="1">The sequence shown here is derived from an EMBL/GenBank/DDBJ whole genome shotgun (WGS) entry which is preliminary data.</text>
</comment>
<dbReference type="Gene3D" id="1.25.40.10">
    <property type="entry name" value="Tetratricopeptide repeat domain"/>
    <property type="match status" value="1"/>
</dbReference>
<sequence length="161" mass="19068">MNNRNEILKDFREHYNSDCNINFRRLKKIIKPLINIRDPEALLLFSMLLNNNDSNIKKRLSLELNEEAARLKFPPALSALAEWYYNEGNYAKCYPLYQQAADMEEPHALYVLSTAYKLGIDGFNKNIELANEYEERAKKAKKWDFLEGYNDKFILYEPIFD</sequence>
<accession>A0A3A8FK07</accession>
<gene>
    <name evidence="1" type="ORF">D7V20_01025</name>
</gene>
<dbReference type="InterPro" id="IPR011990">
    <property type="entry name" value="TPR-like_helical_dom_sf"/>
</dbReference>
<dbReference type="OrthoDB" id="9800698at2"/>
<organism evidence="1 2">
    <name type="scientific">Acinetobacter rongchengensis</name>
    <dbReference type="NCBI Taxonomy" id="2419601"/>
    <lineage>
        <taxon>Bacteria</taxon>
        <taxon>Pseudomonadati</taxon>
        <taxon>Pseudomonadota</taxon>
        <taxon>Gammaproteobacteria</taxon>
        <taxon>Moraxellales</taxon>
        <taxon>Moraxellaceae</taxon>
        <taxon>Acinetobacter</taxon>
    </lineage>
</organism>
<reference evidence="1 2" key="1">
    <citation type="submission" date="2018-09" db="EMBL/GenBank/DDBJ databases">
        <title>The draft genome of Acinetobacter spp. strains.</title>
        <authorList>
            <person name="Qin J."/>
            <person name="Feng Y."/>
            <person name="Zong Z."/>
        </authorList>
    </citation>
    <scope>NUCLEOTIDE SEQUENCE [LARGE SCALE GENOMIC DNA]</scope>
    <source>
        <strain evidence="1 2">WCHAc060115</strain>
    </source>
</reference>
<evidence type="ECO:0000313" key="1">
    <source>
        <dbReference type="EMBL" id="RKG41003.1"/>
    </source>
</evidence>
<dbReference type="AlphaFoldDB" id="A0A3A8FK07"/>
<keyword evidence="2" id="KW-1185">Reference proteome</keyword>
<evidence type="ECO:0000313" key="2">
    <source>
        <dbReference type="Proteomes" id="UP000280405"/>
    </source>
</evidence>
<protein>
    <submittedName>
        <fullName evidence="1">Sel1 repeat family protein</fullName>
    </submittedName>
</protein>
<dbReference type="SUPFAM" id="SSF81901">
    <property type="entry name" value="HCP-like"/>
    <property type="match status" value="1"/>
</dbReference>
<name>A0A3A8FK07_9GAMM</name>
<proteinExistence type="predicted"/>
<dbReference type="Proteomes" id="UP000280405">
    <property type="component" value="Unassembled WGS sequence"/>
</dbReference>
<dbReference type="EMBL" id="RAXT01000001">
    <property type="protein sequence ID" value="RKG41003.1"/>
    <property type="molecule type" value="Genomic_DNA"/>
</dbReference>